<dbReference type="PANTHER" id="PTHR22652">
    <property type="entry name" value="NUCLEOPORIN NUP43"/>
    <property type="match status" value="1"/>
</dbReference>
<name>A0A9W8DS62_9FUNG</name>
<comment type="subcellular location">
    <subcellularLocation>
        <location evidence="1">Nucleus</location>
    </subcellularLocation>
</comment>
<comment type="caution">
    <text evidence="5">The sequence shown here is derived from an EMBL/GenBank/DDBJ whole genome shotgun (WGS) entry which is preliminary data.</text>
</comment>
<dbReference type="Pfam" id="PF00400">
    <property type="entry name" value="WD40"/>
    <property type="match status" value="2"/>
</dbReference>
<dbReference type="Proteomes" id="UP001150569">
    <property type="component" value="Unassembled WGS sequence"/>
</dbReference>
<keyword evidence="3" id="KW-0677">Repeat</keyword>
<evidence type="ECO:0000313" key="6">
    <source>
        <dbReference type="Proteomes" id="UP001150569"/>
    </source>
</evidence>
<dbReference type="GO" id="GO:0031080">
    <property type="term" value="C:nuclear pore outer ring"/>
    <property type="evidence" value="ECO:0007669"/>
    <property type="project" value="TreeGrafter"/>
</dbReference>
<protein>
    <submittedName>
        <fullName evidence="5">Uncharacterized protein</fullName>
    </submittedName>
</protein>
<accession>A0A9W8DS62</accession>
<dbReference type="InterPro" id="IPR015943">
    <property type="entry name" value="WD40/YVTN_repeat-like_dom_sf"/>
</dbReference>
<dbReference type="InterPro" id="IPR036322">
    <property type="entry name" value="WD40_repeat_dom_sf"/>
</dbReference>
<dbReference type="AlphaFoldDB" id="A0A9W8DS62"/>
<keyword evidence="2" id="KW-0853">WD repeat</keyword>
<keyword evidence="4" id="KW-0539">Nucleus</keyword>
<dbReference type="SUPFAM" id="SSF50978">
    <property type="entry name" value="WD40 repeat-like"/>
    <property type="match status" value="1"/>
</dbReference>
<evidence type="ECO:0000313" key="5">
    <source>
        <dbReference type="EMBL" id="KAJ1920666.1"/>
    </source>
</evidence>
<evidence type="ECO:0000256" key="4">
    <source>
        <dbReference type="ARBA" id="ARBA00023242"/>
    </source>
</evidence>
<evidence type="ECO:0000256" key="2">
    <source>
        <dbReference type="ARBA" id="ARBA00022574"/>
    </source>
</evidence>
<reference evidence="5" key="1">
    <citation type="submission" date="2022-07" db="EMBL/GenBank/DDBJ databases">
        <title>Phylogenomic reconstructions and comparative analyses of Kickxellomycotina fungi.</title>
        <authorList>
            <person name="Reynolds N.K."/>
            <person name="Stajich J.E."/>
            <person name="Barry K."/>
            <person name="Grigoriev I.V."/>
            <person name="Crous P."/>
            <person name="Smith M.E."/>
        </authorList>
    </citation>
    <scope>NUCLEOTIDE SEQUENCE</scope>
    <source>
        <strain evidence="5">RSA 861</strain>
    </source>
</reference>
<dbReference type="PANTHER" id="PTHR22652:SF0">
    <property type="entry name" value="NUCLEOPORIN NUP43"/>
    <property type="match status" value="1"/>
</dbReference>
<proteinExistence type="predicted"/>
<dbReference type="SMART" id="SM00320">
    <property type="entry name" value="WD40"/>
    <property type="match status" value="6"/>
</dbReference>
<dbReference type="Gene3D" id="2.130.10.10">
    <property type="entry name" value="YVTN repeat-like/Quinoprotein amine dehydrogenase"/>
    <property type="match status" value="1"/>
</dbReference>
<sequence>MDDFFIQPVEQKVSCAQWYAPSTYVSEELHFLTGTWDEGTENALTLWRCPAPDARTRQLNAGFTATALCRTPHTGDVASIALLQPHLCATASSDGQLYLYALPDDLAAPDSNHTASYELKLVRSWDTAAGEPNTRAMSVDSSATAVTPSDRGLRSPCTAVAVQPHKQGDPELAVVGENGHLNIFTAERTTAIDTTQADCLPLYDVAWLTSNTLMTASRSGQLKLFDRRDMREAVAVLMDPVDTGAAVNCIAVHASQTNRIAVGNALGRAQIWDLRQYDEPQSQSIPLHHAEITDIRLHPHQPFTVATASADGSCVMMDTTAVPTAPGVPPTAEPLAHRRYSAMASGRTASSQGILKLQNLYNRLSINCLDFHPQNGLMLAGSDNENLLFHLD</sequence>
<dbReference type="InterPro" id="IPR001680">
    <property type="entry name" value="WD40_rpt"/>
</dbReference>
<keyword evidence="6" id="KW-1185">Reference proteome</keyword>
<evidence type="ECO:0000256" key="1">
    <source>
        <dbReference type="ARBA" id="ARBA00004123"/>
    </source>
</evidence>
<gene>
    <name evidence="5" type="ORF">IWQ60_006949</name>
</gene>
<dbReference type="EMBL" id="JANBPT010000438">
    <property type="protein sequence ID" value="KAJ1920666.1"/>
    <property type="molecule type" value="Genomic_DNA"/>
</dbReference>
<dbReference type="OrthoDB" id="427795at2759"/>
<evidence type="ECO:0000256" key="3">
    <source>
        <dbReference type="ARBA" id="ARBA00022737"/>
    </source>
</evidence>
<organism evidence="5 6">
    <name type="scientific">Tieghemiomyces parasiticus</name>
    <dbReference type="NCBI Taxonomy" id="78921"/>
    <lineage>
        <taxon>Eukaryota</taxon>
        <taxon>Fungi</taxon>
        <taxon>Fungi incertae sedis</taxon>
        <taxon>Zoopagomycota</taxon>
        <taxon>Kickxellomycotina</taxon>
        <taxon>Dimargaritomycetes</taxon>
        <taxon>Dimargaritales</taxon>
        <taxon>Dimargaritaceae</taxon>
        <taxon>Tieghemiomyces</taxon>
    </lineage>
</organism>